<evidence type="ECO:0000313" key="1">
    <source>
        <dbReference type="EMBL" id="AGC34364.1"/>
    </source>
</evidence>
<sequence length="78" mass="8496">MSVASLGELAGMEMPETGDEVMAEIPWEGVVVGEVLDAGPRYTILLDGGEMVEVDERNVWKNGDGYSIRPSEVEGRIR</sequence>
<dbReference type="RefSeq" id="YP_007379175.1">
    <property type="nucleotide sequence ID" value="NC_020159.1"/>
</dbReference>
<reference evidence="1 2" key="1">
    <citation type="journal article" date="2013" name="J. Virol.">
        <title>Insights into head-tailed viruses infecting extremely halophilic archaea.</title>
        <authorList>
            <person name="Pietila M.K."/>
            <person name="Laurinmaki P."/>
            <person name="Russell D.A."/>
            <person name="Ko C.C."/>
            <person name="Jacobs-Sera D."/>
            <person name="Butcher S.J."/>
            <person name="Bamford D.H."/>
            <person name="Hendrix R.W."/>
        </authorList>
    </citation>
    <scope>NUCLEOTIDE SEQUENCE [LARGE SCALE GENOMIC DNA]</scope>
</reference>
<proteinExistence type="predicted"/>
<protein>
    <submittedName>
        <fullName evidence="1">Uncharacterized protein</fullName>
    </submittedName>
</protein>
<accession>L7TGQ4</accession>
<keyword evidence="2" id="KW-1185">Reference proteome</keyword>
<dbReference type="GeneID" id="14477234"/>
<dbReference type="KEGG" id="vg:14477234"/>
<name>L7TGQ4_9CAUD</name>
<organism evidence="1 2">
    <name type="scientific">Halorubrum sodomense tailed virus 2</name>
    <dbReference type="NCBI Taxonomy" id="1262527"/>
    <lineage>
        <taxon>Viruses</taxon>
        <taxon>Duplodnaviria</taxon>
        <taxon>Heunggongvirae</taxon>
        <taxon>Uroviricota</taxon>
        <taxon>Caudoviricetes</taxon>
        <taxon>Thumleimavirales</taxon>
        <taxon>Hafunaviridae</taxon>
        <taxon>Mincapvirus</taxon>
        <taxon>Mincapvirus eilatense</taxon>
        <taxon>Mincapvirus HSTV2</taxon>
    </lineage>
</organism>
<dbReference type="EMBL" id="KC117376">
    <property type="protein sequence ID" value="AGC34364.1"/>
    <property type="molecule type" value="Genomic_DNA"/>
</dbReference>
<dbReference type="Proteomes" id="UP000011138">
    <property type="component" value="Segment"/>
</dbReference>
<dbReference type="OrthoDB" id="34675at10239"/>
<evidence type="ECO:0000313" key="2">
    <source>
        <dbReference type="Proteomes" id="UP000011138"/>
    </source>
</evidence>
<gene>
    <name evidence="1" type="primary">97</name>
    <name evidence="1" type="ORF">HSTV2_97</name>
</gene>